<evidence type="ECO:0000313" key="2">
    <source>
        <dbReference type="EMBL" id="CCC47677.1"/>
    </source>
</evidence>
<dbReference type="SUPFAM" id="SSF54719">
    <property type="entry name" value="Fe,Mn superoxide dismutase (SOD), C-terminal domain"/>
    <property type="match status" value="1"/>
</dbReference>
<evidence type="ECO:0000259" key="1">
    <source>
        <dbReference type="Pfam" id="PF02777"/>
    </source>
</evidence>
<dbReference type="EMBL" id="HE573020">
    <property type="protein sequence ID" value="CCC47677.1"/>
    <property type="molecule type" value="Genomic_DNA"/>
</dbReference>
<dbReference type="GO" id="GO:0046872">
    <property type="term" value="F:metal ion binding"/>
    <property type="evidence" value="ECO:0007669"/>
    <property type="project" value="InterPro"/>
</dbReference>
<protein>
    <recommendedName>
        <fullName evidence="1">Manganese/iron superoxide dismutase C-terminal domain-containing protein</fullName>
    </recommendedName>
</protein>
<dbReference type="AlphaFoldDB" id="G0TUP2"/>
<dbReference type="VEuPathDB" id="TriTrypDB:TvY486_0403430"/>
<reference evidence="2" key="1">
    <citation type="journal article" date="2012" name="Proc. Natl. Acad. Sci. U.S.A.">
        <title>Antigenic diversity is generated by distinct evolutionary mechanisms in African trypanosome species.</title>
        <authorList>
            <person name="Jackson A.P."/>
            <person name="Berry A."/>
            <person name="Aslett M."/>
            <person name="Allison H.C."/>
            <person name="Burton P."/>
            <person name="Vavrova-Anderson J."/>
            <person name="Brown R."/>
            <person name="Browne H."/>
            <person name="Corton N."/>
            <person name="Hauser H."/>
            <person name="Gamble J."/>
            <person name="Gilderthorp R."/>
            <person name="Marcello L."/>
            <person name="McQuillan J."/>
            <person name="Otto T.D."/>
            <person name="Quail M.A."/>
            <person name="Sanders M.J."/>
            <person name="van Tonder A."/>
            <person name="Ginger M.L."/>
            <person name="Field M.C."/>
            <person name="Barry J.D."/>
            <person name="Hertz-Fowler C."/>
            <person name="Berriman M."/>
        </authorList>
    </citation>
    <scope>NUCLEOTIDE SEQUENCE</scope>
    <source>
        <strain evidence="2">Y486</strain>
    </source>
</reference>
<gene>
    <name evidence="2" type="ORF">TVY486_0403430</name>
</gene>
<dbReference type="Pfam" id="PF02777">
    <property type="entry name" value="Sod_Fe_C"/>
    <property type="match status" value="1"/>
</dbReference>
<dbReference type="InterPro" id="IPR047002">
    <property type="entry name" value="Tcp10_C_sf"/>
</dbReference>
<dbReference type="PANTHER" id="PTHR42769:SF1">
    <property type="entry name" value="MANGANESE_IRON SUPEROXIDE DISMUTASE C-TERMINAL DOMAIN-CONTAINING PROTEIN"/>
    <property type="match status" value="1"/>
</dbReference>
<name>G0TUP2_TRYVY</name>
<dbReference type="Gene3D" id="3.55.40.20">
    <property type="entry name" value="Iron/manganese superoxide dismutase, C-terminal domain"/>
    <property type="match status" value="1"/>
</dbReference>
<feature type="domain" description="Manganese/iron superoxide dismutase C-terminal" evidence="1">
    <location>
        <begin position="118"/>
        <end position="192"/>
    </location>
</feature>
<dbReference type="InterPro" id="IPR036314">
    <property type="entry name" value="SOD_C_sf"/>
</dbReference>
<proteinExistence type="predicted"/>
<dbReference type="Gene3D" id="2.60.450.20">
    <property type="match status" value="1"/>
</dbReference>
<accession>G0TUP2</accession>
<dbReference type="GO" id="GO:0004784">
    <property type="term" value="F:superoxide dismutase activity"/>
    <property type="evidence" value="ECO:0007669"/>
    <property type="project" value="InterPro"/>
</dbReference>
<dbReference type="PANTHER" id="PTHR42769">
    <property type="entry name" value="SUPEROXIDE DISMUTASE"/>
    <property type="match status" value="1"/>
</dbReference>
<organism evidence="2">
    <name type="scientific">Trypanosoma vivax (strain Y486)</name>
    <dbReference type="NCBI Taxonomy" id="1055687"/>
    <lineage>
        <taxon>Eukaryota</taxon>
        <taxon>Discoba</taxon>
        <taxon>Euglenozoa</taxon>
        <taxon>Kinetoplastea</taxon>
        <taxon>Metakinetoplastina</taxon>
        <taxon>Trypanosomatida</taxon>
        <taxon>Trypanosomatidae</taxon>
        <taxon>Trypanosoma</taxon>
        <taxon>Duttonella</taxon>
    </lineage>
</organism>
<dbReference type="InterPro" id="IPR019832">
    <property type="entry name" value="Mn/Fe_SOD_C"/>
</dbReference>
<sequence length="404" mass="44856">MLQKSFIVRCRAAEVQKLVEALFPLLDPPIPIGTVLSGAQVIIATSYTSRYGDGHKQDCPVLARRLPLTAIASDAAFMKRPCVQCLKRRVNFIASEDFSRKFEEECMRSSSAVPSEWRNVVTQQFGAMEVLETELVKRAISRREPGWTWLVYDGRRCVDQRLVGMNLPANQTPLTHGLWPLAAVNMTEGALVSAMQSKLKETGVVPHTHPHWSRAGRNPAAAVTTRGLGTTSIVGLDGNANLTLSSIRESVARDAVAKMNWAFVLEQWKRAEAYYSCEDRSEKIQIQRAKMEREAALEAMSRLKSSGATILTSDTVEITTTTAGKPQCSRLADGTWQYLYSNGDVTLLQPDGTRVFRKSNLTTTVYTDGSTLYEYPNNSSILDRADGVRVTRFADGTTKEEKLR</sequence>